<evidence type="ECO:0000259" key="5">
    <source>
        <dbReference type="Pfam" id="PF22671"/>
    </source>
</evidence>
<reference evidence="6" key="1">
    <citation type="submission" date="2020-12" db="EMBL/GenBank/DDBJ databases">
        <authorList>
            <person name="Huq M.A."/>
        </authorList>
    </citation>
    <scope>NUCLEOTIDE SEQUENCE</scope>
    <source>
        <strain evidence="6">MAHUQ-46</strain>
    </source>
</reference>
<dbReference type="Gene3D" id="3.30.1370.220">
    <property type="match status" value="1"/>
</dbReference>
<dbReference type="Pfam" id="PF17482">
    <property type="entry name" value="Phage_sheath_1C"/>
    <property type="match status" value="1"/>
</dbReference>
<dbReference type="InterPro" id="IPR020287">
    <property type="entry name" value="Tail_sheath_C"/>
</dbReference>
<dbReference type="InterPro" id="IPR035089">
    <property type="entry name" value="Phage_sheath_subtilisin"/>
</dbReference>
<evidence type="ECO:0000313" key="7">
    <source>
        <dbReference type="Proteomes" id="UP000640274"/>
    </source>
</evidence>
<dbReference type="Pfam" id="PF22671">
    <property type="entry name" value="Gp18_domIII_N"/>
    <property type="match status" value="1"/>
</dbReference>
<dbReference type="Gene3D" id="3.30.360.90">
    <property type="match status" value="1"/>
</dbReference>
<dbReference type="InterPro" id="IPR035326">
    <property type="entry name" value="Beta_sandwich_Seath"/>
</dbReference>
<comment type="caution">
    <text evidence="6">The sequence shown here is derived from an EMBL/GenBank/DDBJ whole genome shotgun (WGS) entry which is preliminary data.</text>
</comment>
<keyword evidence="7" id="KW-1185">Reference proteome</keyword>
<dbReference type="Pfam" id="PF04984">
    <property type="entry name" value="Phage_sheath_1"/>
    <property type="match status" value="1"/>
</dbReference>
<feature type="domain" description="Tail sheath protein subtilisin-like" evidence="2">
    <location>
        <begin position="181"/>
        <end position="329"/>
    </location>
</feature>
<feature type="domain" description="Tail sheath protein Gp18-like" evidence="5">
    <location>
        <begin position="33"/>
        <end position="90"/>
    </location>
</feature>
<dbReference type="Pfam" id="PF17481">
    <property type="entry name" value="Phage_sheath_domII"/>
    <property type="match status" value="1"/>
</dbReference>
<dbReference type="Gene3D" id="2.60.40.4290">
    <property type="match status" value="1"/>
</dbReference>
<evidence type="ECO:0000313" key="6">
    <source>
        <dbReference type="EMBL" id="MBJ6360873.1"/>
    </source>
</evidence>
<evidence type="ECO:0000259" key="2">
    <source>
        <dbReference type="Pfam" id="PF04984"/>
    </source>
</evidence>
<organism evidence="6 7">
    <name type="scientific">Paenibacillus roseus</name>
    <dbReference type="NCBI Taxonomy" id="2798579"/>
    <lineage>
        <taxon>Bacteria</taxon>
        <taxon>Bacillati</taxon>
        <taxon>Bacillota</taxon>
        <taxon>Bacilli</taxon>
        <taxon>Bacillales</taxon>
        <taxon>Paenibacillaceae</taxon>
        <taxon>Paenibacillus</taxon>
    </lineage>
</organism>
<evidence type="ECO:0000256" key="1">
    <source>
        <dbReference type="ARBA" id="ARBA00008005"/>
    </source>
</evidence>
<proteinExistence type="inferred from homology"/>
<protein>
    <submittedName>
        <fullName evidence="6">Phage tail sheath family protein</fullName>
    </submittedName>
</protein>
<dbReference type="InterPro" id="IPR054564">
    <property type="entry name" value="Gp18_domIII_N"/>
</dbReference>
<sequence>MAGGTWTSQNKVRPGVYINMNSAPQSLGAAGDRGVTSIALTLPWGPSQQIISIAAGQDVRDVLGYDITAPQLLLVREALKRAQTLLLYRLNVGVKAAATHSGLTITAQHGGTRGNSLSIVVQANIDQPGKFDVITLLAGIDVHRQLVADAAGLKANSWVTFAGGSTLTTTAGVPLQGGTDGTVTNADHTAYLGALELYSFNTVALASTDNALKAVYAAFVRRLREQEGAKVQAVLENYPVADNEGVISVKNGVILSDGQTLTPAQTTAWVAGATAGAANNVSLTYSAYDDAVDVATRYTNSQIEAALLAGEFLFTPSNGRAVIEQDINTLTSFTPNKGRAFSKNRVIRVLDGIANDIKRIFETFYLGKVDNNPDGRMLLAQEIVTYLGSLQDNAAIQNFDPQADVSVIPGNAVDSVYVEVSIQPVDAVEKIYMKVTVV</sequence>
<feature type="domain" description="Tail sheath protein C-terminal" evidence="4">
    <location>
        <begin position="337"/>
        <end position="437"/>
    </location>
</feature>
<comment type="similarity">
    <text evidence="1">Belongs to the myoviridae tail sheath protein family.</text>
</comment>
<dbReference type="EMBL" id="JAELUP010000014">
    <property type="protein sequence ID" value="MBJ6360873.1"/>
    <property type="molecule type" value="Genomic_DNA"/>
</dbReference>
<feature type="domain" description="Phage tail sheath protein-like beta-sandwich" evidence="3">
    <location>
        <begin position="93"/>
        <end position="180"/>
    </location>
</feature>
<gene>
    <name evidence="6" type="ORF">JFN88_06020</name>
</gene>
<dbReference type="Proteomes" id="UP000640274">
    <property type="component" value="Unassembled WGS sequence"/>
</dbReference>
<name>A0A934J3L4_9BACL</name>
<dbReference type="Gene3D" id="3.40.50.11790">
    <property type="match status" value="1"/>
</dbReference>
<dbReference type="AlphaFoldDB" id="A0A934J3L4"/>
<accession>A0A934J3L4</accession>
<evidence type="ECO:0000259" key="4">
    <source>
        <dbReference type="Pfam" id="PF17482"/>
    </source>
</evidence>
<evidence type="ECO:0000259" key="3">
    <source>
        <dbReference type="Pfam" id="PF17481"/>
    </source>
</evidence>
<dbReference type="Gene3D" id="3.30.1490.360">
    <property type="match status" value="1"/>
</dbReference>
<dbReference type="RefSeq" id="WP_199018429.1">
    <property type="nucleotide sequence ID" value="NZ_JAELUP010000014.1"/>
</dbReference>